<keyword evidence="2" id="KW-1185">Reference proteome</keyword>
<gene>
    <name evidence="1" type="ORF">OIHEL45_01335</name>
</gene>
<proteinExistence type="predicted"/>
<evidence type="ECO:0000313" key="2">
    <source>
        <dbReference type="Proteomes" id="UP000003257"/>
    </source>
</evidence>
<reference evidence="1 2" key="1">
    <citation type="submission" date="2007-11" db="EMBL/GenBank/DDBJ databases">
        <authorList>
            <person name="Wagner-Dobler I."/>
            <person name="Ferriera S."/>
            <person name="Johnson J."/>
            <person name="Kravitz S."/>
            <person name="Beeson K."/>
            <person name="Sutton G."/>
            <person name="Rogers Y.-H."/>
            <person name="Friedman R."/>
            <person name="Frazier M."/>
            <person name="Venter J.C."/>
        </authorList>
    </citation>
    <scope>NUCLEOTIDE SEQUENCE [LARGE SCALE GENOMIC DNA]</scope>
    <source>
        <strain evidence="1 2">HEL-45</strain>
    </source>
</reference>
<sequence>MRGDSQASEFKVLRKAYRQADLAKAFHALLD</sequence>
<evidence type="ECO:0000313" key="1">
    <source>
        <dbReference type="EMBL" id="EDQ05411.1"/>
    </source>
</evidence>
<accession>A0ABP2DDC6</accession>
<protein>
    <submittedName>
        <fullName evidence="1">Uncharacterized protein</fullName>
    </submittedName>
</protein>
<comment type="caution">
    <text evidence="1">The sequence shown here is derived from an EMBL/GenBank/DDBJ whole genome shotgun (WGS) entry which is preliminary data.</text>
</comment>
<organism evidence="1 2">
    <name type="scientific">Sulfitobacter indolifex HEL-45</name>
    <dbReference type="NCBI Taxonomy" id="391624"/>
    <lineage>
        <taxon>Bacteria</taxon>
        <taxon>Pseudomonadati</taxon>
        <taxon>Pseudomonadota</taxon>
        <taxon>Alphaproteobacteria</taxon>
        <taxon>Rhodobacterales</taxon>
        <taxon>Roseobacteraceae</taxon>
        <taxon>Sulfitobacter</taxon>
    </lineage>
</organism>
<name>A0ABP2DDC6_9RHOB</name>
<dbReference type="Proteomes" id="UP000003257">
    <property type="component" value="Unassembled WGS sequence"/>
</dbReference>
<dbReference type="EMBL" id="ABID01000001">
    <property type="protein sequence ID" value="EDQ05411.1"/>
    <property type="molecule type" value="Genomic_DNA"/>
</dbReference>